<sequence>MLDFIGDVHGHADHLEALLRKLGYRIKSGAYYHPGRKAVFLGDLIDRGPKQVETVNIARSMVDAGNALAILGNHEYNGVAWMTEDPDVPGGFLREHTESNRRQHRVFLDQVGEGSKLHMEMVDWFKSLPVYIDDTQFRAVHACWHAEHIKILDTYLDSNKVLPEGCWVPASREGTELYDAIENVLKGLEVSLPEGISYLDADGNPRTKTRTRWWLEDAKTYRDALLVPKAIQDRIPALPLPEYAKLRYDQDKVLAFGHYWFRGSPEVINEHMVCLDYSIGKGEPTSILCAYRWDGEKKLNSENLVYIGGDIQ</sequence>
<dbReference type="GO" id="GO:0016791">
    <property type="term" value="F:phosphatase activity"/>
    <property type="evidence" value="ECO:0007669"/>
    <property type="project" value="TreeGrafter"/>
</dbReference>
<dbReference type="AlphaFoldDB" id="A0A8I1JJL1"/>
<gene>
    <name evidence="2" type="ORF">JEU22_01035</name>
</gene>
<dbReference type="Gene3D" id="3.60.21.10">
    <property type="match status" value="1"/>
</dbReference>
<evidence type="ECO:0000313" key="2">
    <source>
        <dbReference type="EMBL" id="MBI6882490.1"/>
    </source>
</evidence>
<dbReference type="PANTHER" id="PTHR42850:SF7">
    <property type="entry name" value="BIS(5'-NUCLEOSYL)-TETRAPHOSPHATASE PRPE [ASYMMETRICAL]"/>
    <property type="match status" value="1"/>
</dbReference>
<organism evidence="2 3">
    <name type="scientific">Pseudomonas putida</name>
    <name type="common">Arthrobacter siderocapsulatus</name>
    <dbReference type="NCBI Taxonomy" id="303"/>
    <lineage>
        <taxon>Bacteria</taxon>
        <taxon>Pseudomonadati</taxon>
        <taxon>Pseudomonadota</taxon>
        <taxon>Gammaproteobacteria</taxon>
        <taxon>Pseudomonadales</taxon>
        <taxon>Pseudomonadaceae</taxon>
        <taxon>Pseudomonas</taxon>
    </lineage>
</organism>
<evidence type="ECO:0000259" key="1">
    <source>
        <dbReference type="Pfam" id="PF00149"/>
    </source>
</evidence>
<dbReference type="GO" id="GO:0005737">
    <property type="term" value="C:cytoplasm"/>
    <property type="evidence" value="ECO:0007669"/>
    <property type="project" value="TreeGrafter"/>
</dbReference>
<dbReference type="InterPro" id="IPR029052">
    <property type="entry name" value="Metallo-depent_PP-like"/>
</dbReference>
<dbReference type="InterPro" id="IPR004843">
    <property type="entry name" value="Calcineurin-like_PHP"/>
</dbReference>
<evidence type="ECO:0000313" key="3">
    <source>
        <dbReference type="Proteomes" id="UP000637061"/>
    </source>
</evidence>
<dbReference type="RefSeq" id="WP_198746107.1">
    <property type="nucleotide sequence ID" value="NZ_JAEHTE010000001.1"/>
</dbReference>
<dbReference type="Pfam" id="PF00149">
    <property type="entry name" value="Metallophos"/>
    <property type="match status" value="1"/>
</dbReference>
<feature type="domain" description="Calcineurin-like phosphoesterase" evidence="1">
    <location>
        <begin position="4"/>
        <end position="132"/>
    </location>
</feature>
<dbReference type="InterPro" id="IPR050126">
    <property type="entry name" value="Ap4A_hydrolase"/>
</dbReference>
<dbReference type="PANTHER" id="PTHR42850">
    <property type="entry name" value="METALLOPHOSPHOESTERASE"/>
    <property type="match status" value="1"/>
</dbReference>
<dbReference type="Proteomes" id="UP000637061">
    <property type="component" value="Unassembled WGS sequence"/>
</dbReference>
<proteinExistence type="predicted"/>
<protein>
    <submittedName>
        <fullName evidence="2">Metallophosphoesterase</fullName>
    </submittedName>
</protein>
<dbReference type="SUPFAM" id="SSF56300">
    <property type="entry name" value="Metallo-dependent phosphatases"/>
    <property type="match status" value="1"/>
</dbReference>
<name>A0A8I1JJL1_PSEPU</name>
<reference evidence="2" key="1">
    <citation type="submission" date="2020-12" db="EMBL/GenBank/DDBJ databases">
        <title>Enhanced detection system for hospital associated transmission using whole genome sequencing surveillance.</title>
        <authorList>
            <person name="Harrison L.H."/>
            <person name="Van Tyne D."/>
            <person name="Marsh J.W."/>
            <person name="Griffith M.P."/>
            <person name="Snyder D.J."/>
            <person name="Cooper V.S."/>
            <person name="Mustapha M."/>
        </authorList>
    </citation>
    <scope>NUCLEOTIDE SEQUENCE</scope>
    <source>
        <strain evidence="2">PSB00042</strain>
    </source>
</reference>
<comment type="caution">
    <text evidence="2">The sequence shown here is derived from an EMBL/GenBank/DDBJ whole genome shotgun (WGS) entry which is preliminary data.</text>
</comment>
<accession>A0A8I1JJL1</accession>
<dbReference type="EMBL" id="JAEHTE010000001">
    <property type="protein sequence ID" value="MBI6882490.1"/>
    <property type="molecule type" value="Genomic_DNA"/>
</dbReference>